<evidence type="ECO:0000313" key="4">
    <source>
        <dbReference type="EMBL" id="RJN32009.1"/>
    </source>
</evidence>
<dbReference type="PANTHER" id="PTHR35333:SF5">
    <property type="entry name" value="CONSERVED LIPOPROTEIN LPQF-RELATED"/>
    <property type="match status" value="1"/>
</dbReference>
<keyword evidence="5" id="KW-1185">Reference proteome</keyword>
<comment type="caution">
    <text evidence="4">The sequence shown here is derived from an EMBL/GenBank/DDBJ whole genome shotgun (WGS) entry which is preliminary data.</text>
</comment>
<feature type="signal peptide" evidence="2">
    <location>
        <begin position="1"/>
        <end position="26"/>
    </location>
</feature>
<dbReference type="Proteomes" id="UP000266615">
    <property type="component" value="Unassembled WGS sequence"/>
</dbReference>
<evidence type="ECO:0000256" key="2">
    <source>
        <dbReference type="SAM" id="SignalP"/>
    </source>
</evidence>
<organism evidence="4 5">
    <name type="scientific">Nesterenkonia natronophila</name>
    <dbReference type="NCBI Taxonomy" id="2174932"/>
    <lineage>
        <taxon>Bacteria</taxon>
        <taxon>Bacillati</taxon>
        <taxon>Actinomycetota</taxon>
        <taxon>Actinomycetes</taxon>
        <taxon>Micrococcales</taxon>
        <taxon>Micrococcaceae</taxon>
        <taxon>Nesterenkonia</taxon>
    </lineage>
</organism>
<reference evidence="4 5" key="1">
    <citation type="submission" date="2018-09" db="EMBL/GenBank/DDBJ databases">
        <title>Nesterenkonia natronophila sp. nov., an alkaliphilic actinobacteriume isolated from a soda lake, and emended description of the genus Nesterenkonia.</title>
        <authorList>
            <person name="Menes R.J."/>
            <person name="Iriarte A."/>
        </authorList>
    </citation>
    <scope>NUCLEOTIDE SEQUENCE [LARGE SCALE GENOMIC DNA]</scope>
    <source>
        <strain evidence="4 5">M8</strain>
    </source>
</reference>
<feature type="chain" id="PRO_5017233219" description="Beta-lactamase class A catalytic domain-containing protein" evidence="2">
    <location>
        <begin position="27"/>
        <end position="389"/>
    </location>
</feature>
<dbReference type="PANTHER" id="PTHR35333">
    <property type="entry name" value="BETA-LACTAMASE"/>
    <property type="match status" value="1"/>
</dbReference>
<dbReference type="GO" id="GO:0046677">
    <property type="term" value="P:response to antibiotic"/>
    <property type="evidence" value="ECO:0007669"/>
    <property type="project" value="InterPro"/>
</dbReference>
<dbReference type="SUPFAM" id="SSF56601">
    <property type="entry name" value="beta-lactamase/transpeptidase-like"/>
    <property type="match status" value="1"/>
</dbReference>
<evidence type="ECO:0000313" key="5">
    <source>
        <dbReference type="Proteomes" id="UP000266615"/>
    </source>
</evidence>
<dbReference type="Gene3D" id="3.40.710.10">
    <property type="entry name" value="DD-peptidase/beta-lactamase superfamily"/>
    <property type="match status" value="1"/>
</dbReference>
<dbReference type="InterPro" id="IPR012338">
    <property type="entry name" value="Beta-lactam/transpept-like"/>
</dbReference>
<keyword evidence="2" id="KW-0732">Signal</keyword>
<dbReference type="EMBL" id="QYZP01000002">
    <property type="protein sequence ID" value="RJN32009.1"/>
    <property type="molecule type" value="Genomic_DNA"/>
</dbReference>
<dbReference type="InterPro" id="IPR000871">
    <property type="entry name" value="Beta-lactam_class-A"/>
</dbReference>
<dbReference type="InterPro" id="IPR045155">
    <property type="entry name" value="Beta-lactam_cat"/>
</dbReference>
<feature type="domain" description="Beta-lactamase class A catalytic" evidence="3">
    <location>
        <begin position="106"/>
        <end position="293"/>
    </location>
</feature>
<evidence type="ECO:0000259" key="3">
    <source>
        <dbReference type="Pfam" id="PF13354"/>
    </source>
</evidence>
<gene>
    <name evidence="4" type="ORF">D3250_07895</name>
</gene>
<dbReference type="OrthoDB" id="108135at2"/>
<dbReference type="GO" id="GO:0008800">
    <property type="term" value="F:beta-lactamase activity"/>
    <property type="evidence" value="ECO:0007669"/>
    <property type="project" value="InterPro"/>
</dbReference>
<name>A0A3A4G1Q0_9MICC</name>
<dbReference type="RefSeq" id="WP_119902798.1">
    <property type="nucleotide sequence ID" value="NZ_QYZP01000002.1"/>
</dbReference>
<accession>A0A3A4G1Q0</accession>
<protein>
    <recommendedName>
        <fullName evidence="3">Beta-lactamase class A catalytic domain-containing protein</fullName>
    </recommendedName>
</protein>
<dbReference type="PROSITE" id="PS51257">
    <property type="entry name" value="PROKAR_LIPOPROTEIN"/>
    <property type="match status" value="1"/>
</dbReference>
<feature type="region of interest" description="Disordered" evidence="1">
    <location>
        <begin position="39"/>
        <end position="81"/>
    </location>
</feature>
<dbReference type="GO" id="GO:0030655">
    <property type="term" value="P:beta-lactam antibiotic catabolic process"/>
    <property type="evidence" value="ECO:0007669"/>
    <property type="project" value="InterPro"/>
</dbReference>
<dbReference type="AlphaFoldDB" id="A0A3A4G1Q0"/>
<dbReference type="Pfam" id="PF13354">
    <property type="entry name" value="Beta-lactamase2"/>
    <property type="match status" value="1"/>
</dbReference>
<proteinExistence type="predicted"/>
<sequence>MTRHQIFRTATASGVLLLVASCAAEAASGQRTQVEVPLDGGHQLNEPEPESETQPVDKGPDFPLEQDDVAPPAESEADLVEPSEGFVEISERLSELPGHVEALVVEDGEVLLQSGQGEPAPLASVSKIYVLAALVEAIETGDVDWLDAMELTDELRSLPSGTLQDQPEGYTTTVYDVAHRMISLSDNTGTDMLMALLGRDAVEEAVIESGHHDPQLLQPFLSTRELFQLRWGVPELGENWEDLELADRQDVLEEVSEEDLEITSEDTSRHDRDEVIDWYATAEDVAEVTQALAAQAQDHAEVGEILTANPGLVELVQDEWWESLSFKGGGLPGVVTGTWHAQAEDGTGRTVVLLLNTDDTEDMPEHRDELFSLALDALIADTETERDSD</sequence>
<evidence type="ECO:0000256" key="1">
    <source>
        <dbReference type="SAM" id="MobiDB-lite"/>
    </source>
</evidence>